<dbReference type="InterPro" id="IPR004875">
    <property type="entry name" value="DDE_SF_endonuclease_dom"/>
</dbReference>
<dbReference type="Pfam" id="PF03184">
    <property type="entry name" value="DDE_1"/>
    <property type="match status" value="1"/>
</dbReference>
<evidence type="ECO:0000313" key="3">
    <source>
        <dbReference type="EMBL" id="KAK9701998.1"/>
    </source>
</evidence>
<feature type="region of interest" description="Disordered" evidence="1">
    <location>
        <begin position="252"/>
        <end position="271"/>
    </location>
</feature>
<reference evidence="3 4" key="1">
    <citation type="journal article" date="2024" name="BMC Genomics">
        <title>De novo assembly and annotation of Popillia japonica's genome with initial clues to its potential as an invasive pest.</title>
        <authorList>
            <person name="Cucini C."/>
            <person name="Boschi S."/>
            <person name="Funari R."/>
            <person name="Cardaioli E."/>
            <person name="Iannotti N."/>
            <person name="Marturano G."/>
            <person name="Paoli F."/>
            <person name="Bruttini M."/>
            <person name="Carapelli A."/>
            <person name="Frati F."/>
            <person name="Nardi F."/>
        </authorList>
    </citation>
    <scope>NUCLEOTIDE SEQUENCE [LARGE SCALE GENOMIC DNA]</scope>
    <source>
        <strain evidence="3">DMR45628</strain>
    </source>
</reference>
<keyword evidence="3" id="KW-0255">Endonuclease</keyword>
<comment type="caution">
    <text evidence="3">The sequence shown here is derived from an EMBL/GenBank/DDBJ whole genome shotgun (WGS) entry which is preliminary data.</text>
</comment>
<sequence length="444" mass="50248">MRKNFQAADIFNLDKTGVTTVPAVAKVIGQKGEKQVGKGEKQVGQVTSRERGELVTQVAIICANGNALPPVFVFPRVRFDEKRMMAGAMPGALRLVHKSDWMTERGELVTQVAIICANGNALPPVFVFPRVRFDEKRMMAGAMPGALRLVHKSDWMTSENFVKVLKFFKDNVRCGSDHPVVLIMDNHDSHISVEGINFCRDNGITILTLPPHTSNHLQLLDRCVFGPFKKYFSEAVHTWMESSDEEVEEVITKDSSSEWEETEENDKARTSVEDAAEGDFIVVKVSSMKGKFSMNYVARVEKKLQDGLDVKFFKRLIPSNRFQWTSEESSFVNFQQIILILPRAIEDTRSRNIIQCHVKYNDDPTTPDDFERTRDDSSTAIKINKMHCWRVTGCWNYRRNICALTDCRGNLVCIEVMLLDMSMNAVSLVQKLNNGKSKHCSAAK</sequence>
<dbReference type="EMBL" id="JASPKY010000402">
    <property type="protein sequence ID" value="KAK9701998.1"/>
    <property type="molecule type" value="Genomic_DNA"/>
</dbReference>
<dbReference type="GO" id="GO:0004519">
    <property type="term" value="F:endonuclease activity"/>
    <property type="evidence" value="ECO:0007669"/>
    <property type="project" value="UniProtKB-KW"/>
</dbReference>
<keyword evidence="4" id="KW-1185">Reference proteome</keyword>
<evidence type="ECO:0000259" key="2">
    <source>
        <dbReference type="Pfam" id="PF03184"/>
    </source>
</evidence>
<organism evidence="3 4">
    <name type="scientific">Popillia japonica</name>
    <name type="common">Japanese beetle</name>
    <dbReference type="NCBI Taxonomy" id="7064"/>
    <lineage>
        <taxon>Eukaryota</taxon>
        <taxon>Metazoa</taxon>
        <taxon>Ecdysozoa</taxon>
        <taxon>Arthropoda</taxon>
        <taxon>Hexapoda</taxon>
        <taxon>Insecta</taxon>
        <taxon>Pterygota</taxon>
        <taxon>Neoptera</taxon>
        <taxon>Endopterygota</taxon>
        <taxon>Coleoptera</taxon>
        <taxon>Polyphaga</taxon>
        <taxon>Scarabaeiformia</taxon>
        <taxon>Scarabaeidae</taxon>
        <taxon>Rutelinae</taxon>
        <taxon>Popillia</taxon>
    </lineage>
</organism>
<dbReference type="GO" id="GO:0003677">
    <property type="term" value="F:DNA binding"/>
    <property type="evidence" value="ECO:0007669"/>
    <property type="project" value="TreeGrafter"/>
</dbReference>
<keyword evidence="3" id="KW-0378">Hydrolase</keyword>
<keyword evidence="3" id="KW-0540">Nuclease</keyword>
<gene>
    <name evidence="3" type="ORF">QE152_g30223</name>
</gene>
<dbReference type="GO" id="GO:0005634">
    <property type="term" value="C:nucleus"/>
    <property type="evidence" value="ECO:0007669"/>
    <property type="project" value="TreeGrafter"/>
</dbReference>
<protein>
    <submittedName>
        <fullName evidence="3">DDE superfamily endonuclease</fullName>
    </submittedName>
</protein>
<proteinExistence type="predicted"/>
<dbReference type="PANTHER" id="PTHR19303">
    <property type="entry name" value="TRANSPOSON"/>
    <property type="match status" value="1"/>
</dbReference>
<evidence type="ECO:0000256" key="1">
    <source>
        <dbReference type="SAM" id="MobiDB-lite"/>
    </source>
</evidence>
<dbReference type="Gene3D" id="3.30.420.10">
    <property type="entry name" value="Ribonuclease H-like superfamily/Ribonuclease H"/>
    <property type="match status" value="1"/>
</dbReference>
<dbReference type="PANTHER" id="PTHR19303:SF74">
    <property type="entry name" value="POGO TRANSPOSABLE ELEMENT WITH KRAB DOMAIN"/>
    <property type="match status" value="1"/>
</dbReference>
<accession>A0AAW1JEI9</accession>
<feature type="domain" description="DDE-1" evidence="2">
    <location>
        <begin position="114"/>
        <end position="249"/>
    </location>
</feature>
<dbReference type="InterPro" id="IPR050863">
    <property type="entry name" value="CenT-Element_Derived"/>
</dbReference>
<dbReference type="InterPro" id="IPR036397">
    <property type="entry name" value="RNaseH_sf"/>
</dbReference>
<evidence type="ECO:0000313" key="4">
    <source>
        <dbReference type="Proteomes" id="UP001458880"/>
    </source>
</evidence>
<dbReference type="AlphaFoldDB" id="A0AAW1JEI9"/>
<dbReference type="Proteomes" id="UP001458880">
    <property type="component" value="Unassembled WGS sequence"/>
</dbReference>
<name>A0AAW1JEI9_POPJA</name>